<dbReference type="Pfam" id="PF00397">
    <property type="entry name" value="WW"/>
    <property type="match status" value="1"/>
</dbReference>
<evidence type="ECO:0000313" key="6">
    <source>
        <dbReference type="EMBL" id="KAJ6839454.1"/>
    </source>
</evidence>
<proteinExistence type="predicted"/>
<evidence type="ECO:0000259" key="5">
    <source>
        <dbReference type="PROSITE" id="PS51676"/>
    </source>
</evidence>
<dbReference type="Pfam" id="PF01846">
    <property type="entry name" value="FF"/>
    <property type="match status" value="4"/>
</dbReference>
<dbReference type="PANTHER" id="PTHR15377:SF3">
    <property type="entry name" value="WW DOMAIN-CONTAINING PROTEIN"/>
    <property type="match status" value="1"/>
</dbReference>
<dbReference type="SMART" id="SM00456">
    <property type="entry name" value="WW"/>
    <property type="match status" value="2"/>
</dbReference>
<dbReference type="GO" id="GO:0005634">
    <property type="term" value="C:nucleus"/>
    <property type="evidence" value="ECO:0007669"/>
    <property type="project" value="TreeGrafter"/>
</dbReference>
<reference evidence="6" key="2">
    <citation type="submission" date="2023-04" db="EMBL/GenBank/DDBJ databases">
        <authorList>
            <person name="Bruccoleri R.E."/>
            <person name="Oakeley E.J."/>
            <person name="Faust A.-M."/>
            <person name="Dessus-Babus S."/>
            <person name="Altorfer M."/>
            <person name="Burckhardt D."/>
            <person name="Oertli M."/>
            <person name="Naumann U."/>
            <person name="Petersen F."/>
            <person name="Wong J."/>
        </authorList>
    </citation>
    <scope>NUCLEOTIDE SEQUENCE</scope>
    <source>
        <strain evidence="6">GSM-AAB239-AS_SAM_17_03QT</strain>
        <tissue evidence="6">Leaf</tissue>
    </source>
</reference>
<feature type="domain" description="FF" evidence="5">
    <location>
        <begin position="743"/>
        <end position="797"/>
    </location>
</feature>
<evidence type="ECO:0000256" key="3">
    <source>
        <dbReference type="SAM" id="MobiDB-lite"/>
    </source>
</evidence>
<dbReference type="FunFam" id="1.10.10.440:FF:000028">
    <property type="entry name" value="Pre-mRNA-processing protein 40C"/>
    <property type="match status" value="1"/>
</dbReference>
<feature type="region of interest" description="Disordered" evidence="3">
    <location>
        <begin position="505"/>
        <end position="524"/>
    </location>
</feature>
<feature type="compositionally biased region" description="Basic and acidic residues" evidence="3">
    <location>
        <begin position="1002"/>
        <end position="1015"/>
    </location>
</feature>
<dbReference type="InterPro" id="IPR001202">
    <property type="entry name" value="WW_dom"/>
</dbReference>
<feature type="compositionally biased region" description="Low complexity" evidence="3">
    <location>
        <begin position="295"/>
        <end position="308"/>
    </location>
</feature>
<dbReference type="InterPro" id="IPR036517">
    <property type="entry name" value="FF_domain_sf"/>
</dbReference>
<dbReference type="AlphaFoldDB" id="A0AAX6HG11"/>
<accession>A0AAX6HG11</accession>
<evidence type="ECO:0000259" key="4">
    <source>
        <dbReference type="PROSITE" id="PS50020"/>
    </source>
</evidence>
<feature type="compositionally biased region" description="Low complexity" evidence="3">
    <location>
        <begin position="315"/>
        <end position="334"/>
    </location>
</feature>
<feature type="compositionally biased region" description="Polar residues" evidence="3">
    <location>
        <begin position="58"/>
        <end position="68"/>
    </location>
</feature>
<dbReference type="CDD" id="cd00201">
    <property type="entry name" value="WW"/>
    <property type="match status" value="2"/>
</dbReference>
<name>A0AAX6HG11_IRIPA</name>
<organism evidence="6 7">
    <name type="scientific">Iris pallida</name>
    <name type="common">Sweet iris</name>
    <dbReference type="NCBI Taxonomy" id="29817"/>
    <lineage>
        <taxon>Eukaryota</taxon>
        <taxon>Viridiplantae</taxon>
        <taxon>Streptophyta</taxon>
        <taxon>Embryophyta</taxon>
        <taxon>Tracheophyta</taxon>
        <taxon>Spermatophyta</taxon>
        <taxon>Magnoliopsida</taxon>
        <taxon>Liliopsida</taxon>
        <taxon>Asparagales</taxon>
        <taxon>Iridaceae</taxon>
        <taxon>Iridoideae</taxon>
        <taxon>Irideae</taxon>
        <taxon>Iris</taxon>
    </lineage>
</organism>
<feature type="compositionally biased region" description="Low complexity" evidence="3">
    <location>
        <begin position="32"/>
        <end position="57"/>
    </location>
</feature>
<dbReference type="InterPro" id="IPR036020">
    <property type="entry name" value="WW_dom_sf"/>
</dbReference>
<dbReference type="PROSITE" id="PS50020">
    <property type="entry name" value="WW_DOMAIN_2"/>
    <property type="match status" value="2"/>
</dbReference>
<dbReference type="EMBL" id="JANAVB010009999">
    <property type="protein sequence ID" value="KAJ6839454.1"/>
    <property type="molecule type" value="Genomic_DNA"/>
</dbReference>
<dbReference type="GO" id="GO:0003712">
    <property type="term" value="F:transcription coregulator activity"/>
    <property type="evidence" value="ECO:0007669"/>
    <property type="project" value="TreeGrafter"/>
</dbReference>
<dbReference type="FunFam" id="1.10.10.440:FF:000020">
    <property type="entry name" value="Pre-mRNA-processing protein 40C"/>
    <property type="match status" value="1"/>
</dbReference>
<dbReference type="PROSITE" id="PS51676">
    <property type="entry name" value="FF"/>
    <property type="match status" value="3"/>
</dbReference>
<feature type="domain" description="WW" evidence="4">
    <location>
        <begin position="577"/>
        <end position="604"/>
    </location>
</feature>
<dbReference type="SUPFAM" id="SSF81698">
    <property type="entry name" value="FF domain"/>
    <property type="match status" value="5"/>
</dbReference>
<dbReference type="SUPFAM" id="SSF51045">
    <property type="entry name" value="WW domain"/>
    <property type="match status" value="2"/>
</dbReference>
<feature type="region of interest" description="Disordered" evidence="3">
    <location>
        <begin position="1108"/>
        <end position="1141"/>
    </location>
</feature>
<reference evidence="6" key="1">
    <citation type="journal article" date="2023" name="GigaByte">
        <title>Genome assembly of the bearded iris, Iris pallida Lam.</title>
        <authorList>
            <person name="Bruccoleri R.E."/>
            <person name="Oakeley E.J."/>
            <person name="Faust A.M.E."/>
            <person name="Altorfer M."/>
            <person name="Dessus-Babus S."/>
            <person name="Burckhardt D."/>
            <person name="Oertli M."/>
            <person name="Naumann U."/>
            <person name="Petersen F."/>
            <person name="Wong J."/>
        </authorList>
    </citation>
    <scope>NUCLEOTIDE SEQUENCE</scope>
    <source>
        <strain evidence="6">GSM-AAB239-AS_SAM_17_03QT</strain>
    </source>
</reference>
<dbReference type="InterPro" id="IPR002713">
    <property type="entry name" value="FF_domain"/>
</dbReference>
<sequence length="1141" mass="123511">MSSPASIKQEAQGSTPIETSQSQVADSAVGQATAEGSTSASASTSTSISPSGGSTSALATQVTPSSTLDAGPSAVVVPRSPAAGAQTPRVPHCTGSEPLQDPLRAKFVVSPGYVVPAPSFSYSVFPRANSPGMPHQSAPVPALKLTPSMPPAALQPPVPGQPLGNRPSFSYNVVPQANSISPSGQQFQPATATNQVQLHGVRFTPPMAAASLQPPVPGQFARSNLTTHGMATQNARPPVQLPLPILEGQLSSSNNFSFSGSSQSAATEASKKDINLPTSCKQGTSNTVAVEAGTSSTASVGSQSKSSSADNNMLTTSSTSSSVPPTASSSSNLTSPPPSISARPMAIGSTGTPGLPAVPNSSTMHRTPDTSLPALRPMMPSSAMPSNYAPFPVPPSQNAQQQTYQHYPSLAAMVPPPQVPWSHLHPPLSSGLQQGPFVPYPGAHPAPFPLPMRGMPLSSVPMPTAQPPGVSMAIASEPVVSTETSSHPGGKLGTPLLPPGIDNGKQANDLPKDGGDTRNGQIDAWTSHRTDSGAIYYYNSITKESTYTKPSSFKGEPEKVSAQPTPTSWEKFAGTDWMLVTTSDGKKYYYDTKNKVSSWQAPPVVAELNKIEGGNSKGNATQVENASAVADKVSSPVQISTPAVHTGGRDSLVLRSSGAQVPSSALDLIKKKLQDAGAPVTSSSLPVSTVPATTELNGSRAVDAALKGQQNMNSKDKAKDANVDGNLSDSSSDSDDAESGPTKEECIIQFKEMLKERGVAPFSKWEKELPKILFDPRFKAVPGNSARRSIFEHFVRTRAEEERKEKRAAQKAAVDGFKQLLEEASEEIDHKTDYHSFKRKWGKDPRFEALDRKEREFLLNEKVLPLKRATEGKIQAIHTAAVNSFKAMLRENKDITTNCRWSKVKDSMRNDSRYKGVKHEERELLFNEYLAELKASEDEAEKSAKIKREEQDKLKEREREMRKRKEREEQEMERIRLKVRRKEVISSFQALLVETIKDPKASWTESKPKLEKDPQGRATNPDLSEADAEKLFRDHVKDLYELCARDYRTLLAEVITVEAATKVTDGGKNVLNSWTEAKHLLKPDPRYSKMPRKEREFLWSCHAEDTIRKHKTATTDSKEKVEKERKRERTSDFSRRSHNRR</sequence>
<keyword evidence="1" id="KW-0677">Repeat</keyword>
<evidence type="ECO:0000256" key="1">
    <source>
        <dbReference type="ARBA" id="ARBA00022737"/>
    </source>
</evidence>
<dbReference type="Gene3D" id="1.10.10.440">
    <property type="entry name" value="FF domain"/>
    <property type="match status" value="5"/>
</dbReference>
<feature type="compositionally biased region" description="Polar residues" evidence="3">
    <location>
        <begin position="1"/>
        <end position="25"/>
    </location>
</feature>
<comment type="caution">
    <text evidence="6">The sequence shown here is derived from an EMBL/GenBank/DDBJ whole genome shotgun (WGS) entry which is preliminary data.</text>
</comment>
<dbReference type="GO" id="GO:0070063">
    <property type="term" value="F:RNA polymerase binding"/>
    <property type="evidence" value="ECO:0007669"/>
    <property type="project" value="InterPro"/>
</dbReference>
<feature type="region of interest" description="Disordered" evidence="3">
    <location>
        <begin position="1"/>
        <end position="99"/>
    </location>
</feature>
<evidence type="ECO:0000256" key="2">
    <source>
        <dbReference type="SAM" id="Coils"/>
    </source>
</evidence>
<feature type="region of interest" description="Disordered" evidence="3">
    <location>
        <begin position="547"/>
        <end position="567"/>
    </location>
</feature>
<feature type="coiled-coil region" evidence="2">
    <location>
        <begin position="930"/>
        <end position="985"/>
    </location>
</feature>
<feature type="compositionally biased region" description="Basic and acidic residues" evidence="3">
    <location>
        <begin position="1116"/>
        <end position="1135"/>
    </location>
</feature>
<feature type="region of interest" description="Disordered" evidence="3">
    <location>
        <begin position="706"/>
        <end position="742"/>
    </location>
</feature>
<evidence type="ECO:0000313" key="7">
    <source>
        <dbReference type="Proteomes" id="UP001140949"/>
    </source>
</evidence>
<dbReference type="Proteomes" id="UP001140949">
    <property type="component" value="Unassembled WGS sequence"/>
</dbReference>
<dbReference type="FunFam" id="1.10.10.440:FF:000021">
    <property type="entry name" value="pre-mRNA-processing protein 40C isoform X1"/>
    <property type="match status" value="1"/>
</dbReference>
<keyword evidence="7" id="KW-1185">Reference proteome</keyword>
<feature type="region of interest" description="Disordered" evidence="3">
    <location>
        <begin position="1002"/>
        <end position="1025"/>
    </location>
</feature>
<keyword evidence="2" id="KW-0175">Coiled coil</keyword>
<feature type="domain" description="FF" evidence="5">
    <location>
        <begin position="877"/>
        <end position="932"/>
    </location>
</feature>
<feature type="region of interest" description="Disordered" evidence="3">
    <location>
        <begin position="295"/>
        <end position="370"/>
    </location>
</feature>
<dbReference type="Gene3D" id="2.20.70.10">
    <property type="match status" value="2"/>
</dbReference>
<protein>
    <submittedName>
        <fullName evidence="6">Pre-mRNA-processing protein 40C</fullName>
    </submittedName>
</protein>
<gene>
    <name evidence="6" type="ORF">M6B38_314950</name>
</gene>
<feature type="domain" description="FF" evidence="5">
    <location>
        <begin position="981"/>
        <end position="1038"/>
    </location>
</feature>
<feature type="domain" description="WW" evidence="4">
    <location>
        <begin position="519"/>
        <end position="552"/>
    </location>
</feature>
<dbReference type="SMART" id="SM00441">
    <property type="entry name" value="FF"/>
    <property type="match status" value="4"/>
</dbReference>
<dbReference type="InterPro" id="IPR045148">
    <property type="entry name" value="TCRG1-like"/>
</dbReference>
<dbReference type="PROSITE" id="PS01159">
    <property type="entry name" value="WW_DOMAIN_1"/>
    <property type="match status" value="1"/>
</dbReference>
<dbReference type="PANTHER" id="PTHR15377">
    <property type="entry name" value="TRANSCRIPTION ELONGATION REGULATOR 1"/>
    <property type="match status" value="1"/>
</dbReference>